<feature type="transmembrane region" description="Helical" evidence="2">
    <location>
        <begin position="128"/>
        <end position="146"/>
    </location>
</feature>
<evidence type="ECO:0000256" key="1">
    <source>
        <dbReference type="SAM" id="Coils"/>
    </source>
</evidence>
<accession>A0A317E696</accession>
<keyword evidence="2" id="KW-1133">Transmembrane helix</keyword>
<keyword evidence="3" id="KW-0966">Cell projection</keyword>
<protein>
    <submittedName>
        <fullName evidence="3">Flagellar motor protein MotA</fullName>
    </submittedName>
</protein>
<name>A0A317E696_9PROT</name>
<dbReference type="RefSeq" id="WP_109905950.1">
    <property type="nucleotide sequence ID" value="NZ_QGLE01000006.1"/>
</dbReference>
<reference evidence="3 4" key="1">
    <citation type="submission" date="2018-05" db="EMBL/GenBank/DDBJ databases">
        <title>Zavarzinia sp. HR-AS.</title>
        <authorList>
            <person name="Lee Y."/>
            <person name="Jeon C.O."/>
        </authorList>
    </citation>
    <scope>NUCLEOTIDE SEQUENCE [LARGE SCALE GENOMIC DNA]</scope>
    <source>
        <strain evidence="3 4">HR-AS</strain>
    </source>
</reference>
<keyword evidence="2" id="KW-0472">Membrane</keyword>
<sequence>MKPDRYLLRMTLFLLAIAALVVVLLGRAVSFFMTNVPLNTVIISVLVLGIVYLLRQVLLLRPESQWFDRLVNQDPNLATAPPPDLLGPIAATMTEKRSIRWQLGPTATRALVDGLAARLDEKREIGRYLVSVLIFLGLLGTFWGLLSTVSAIGDAIRNLNIAGGGDFTAMFGELKRGLEAPLQGMGTSFSSSLFGLSGSLILGFLELQAGQAQGRFLGEVEDYLTANTRLGGTGMEGETGGGVPAYVSALLETTAESLDRLQRTMAHAEENRATANDALLNLTERLATLATQMRAEQELMVRIAEAQMELKPALSRIAQMQGTTALDDASRAHLRNIDAGITRVAEGQRAGLDEVAAQVKILTRTIAAIDAGER</sequence>
<dbReference type="AlphaFoldDB" id="A0A317E696"/>
<keyword evidence="1" id="KW-0175">Coiled coil</keyword>
<dbReference type="OrthoDB" id="9794540at2"/>
<comment type="caution">
    <text evidence="3">The sequence shown here is derived from an EMBL/GenBank/DDBJ whole genome shotgun (WGS) entry which is preliminary data.</text>
</comment>
<keyword evidence="4" id="KW-1185">Reference proteome</keyword>
<keyword evidence="2" id="KW-0812">Transmembrane</keyword>
<organism evidence="3 4">
    <name type="scientific">Zavarzinia aquatilis</name>
    <dbReference type="NCBI Taxonomy" id="2211142"/>
    <lineage>
        <taxon>Bacteria</taxon>
        <taxon>Pseudomonadati</taxon>
        <taxon>Pseudomonadota</taxon>
        <taxon>Alphaproteobacteria</taxon>
        <taxon>Rhodospirillales</taxon>
        <taxon>Zavarziniaceae</taxon>
        <taxon>Zavarzinia</taxon>
    </lineage>
</organism>
<feature type="coiled-coil region" evidence="1">
    <location>
        <begin position="251"/>
        <end position="285"/>
    </location>
</feature>
<keyword evidence="3" id="KW-0282">Flagellum</keyword>
<dbReference type="Proteomes" id="UP000245461">
    <property type="component" value="Unassembled WGS sequence"/>
</dbReference>
<evidence type="ECO:0000256" key="2">
    <source>
        <dbReference type="SAM" id="Phobius"/>
    </source>
</evidence>
<dbReference type="EMBL" id="QGLE01000006">
    <property type="protein sequence ID" value="PWR22537.1"/>
    <property type="molecule type" value="Genomic_DNA"/>
</dbReference>
<proteinExistence type="predicted"/>
<gene>
    <name evidence="3" type="ORF">DKG74_11730</name>
</gene>
<keyword evidence="3" id="KW-0969">Cilium</keyword>
<evidence type="ECO:0000313" key="3">
    <source>
        <dbReference type="EMBL" id="PWR22537.1"/>
    </source>
</evidence>
<feature type="transmembrane region" description="Helical" evidence="2">
    <location>
        <begin position="38"/>
        <end position="60"/>
    </location>
</feature>
<evidence type="ECO:0000313" key="4">
    <source>
        <dbReference type="Proteomes" id="UP000245461"/>
    </source>
</evidence>